<evidence type="ECO:0008006" key="4">
    <source>
        <dbReference type="Google" id="ProtNLM"/>
    </source>
</evidence>
<dbReference type="STRING" id="947013.SAMN04488109_3401"/>
<reference evidence="2 3" key="1">
    <citation type="submission" date="2016-11" db="EMBL/GenBank/DDBJ databases">
        <authorList>
            <person name="Jaros S."/>
            <person name="Januszkiewicz K."/>
            <person name="Wedrychowicz H."/>
        </authorList>
    </citation>
    <scope>NUCLEOTIDE SEQUENCE [LARGE SCALE GENOMIC DNA]</scope>
    <source>
        <strain evidence="2 3">DSM 24574</strain>
    </source>
</reference>
<dbReference type="AlphaFoldDB" id="A0A1M5RI23"/>
<dbReference type="OrthoDB" id="128385at2"/>
<protein>
    <recommendedName>
        <fullName evidence="4">Haem-binding uptake Tiki superfamily ChaN domain-containing protein</fullName>
    </recommendedName>
</protein>
<organism evidence="2 3">
    <name type="scientific">Chryseolinea serpens</name>
    <dbReference type="NCBI Taxonomy" id="947013"/>
    <lineage>
        <taxon>Bacteria</taxon>
        <taxon>Pseudomonadati</taxon>
        <taxon>Bacteroidota</taxon>
        <taxon>Cytophagia</taxon>
        <taxon>Cytophagales</taxon>
        <taxon>Fulvivirgaceae</taxon>
        <taxon>Chryseolinea</taxon>
    </lineage>
</organism>
<dbReference type="RefSeq" id="WP_143164964.1">
    <property type="nucleotide sequence ID" value="NZ_FQWQ01000002.1"/>
</dbReference>
<dbReference type="EMBL" id="FQWQ01000002">
    <property type="protein sequence ID" value="SHH25800.1"/>
    <property type="molecule type" value="Genomic_DNA"/>
</dbReference>
<evidence type="ECO:0000256" key="1">
    <source>
        <dbReference type="SAM" id="SignalP"/>
    </source>
</evidence>
<evidence type="ECO:0000313" key="3">
    <source>
        <dbReference type="Proteomes" id="UP000184212"/>
    </source>
</evidence>
<sequence length="379" mass="43094">MKPDIRAFMMCKKITLAVCAALITSATVVGQGNGRESLPFTQYNLQDDGRSFLLQEAQRASFFMLGELHGEQEVPQLLSALWTEMYRSGYQHIAAEISPWTADKLQSGKGDDTLAIEGLWTNKEARFVCHTASNRQTLWGCDMEEISLDLLIHDLARENRQTTPLKSVEAKIKTGYNRKLSPALLTTLAGYQPASDLKNDGISLYESILLSLKVDSARAFPESRFKAQLLRENMMKDYFMRQYRQLSTNASRKILFRFGRNHMHRGLDGRGVSTLGNFISEFAIAEGLRSFNVACFAAGGQCKLLGDTFDADERNDDLAFRFLSEQARYDQTIFDLRPLRVNLHKVLEKDRTDLDKRLLFWADSYDAIICFRSVTPRDH</sequence>
<feature type="signal peptide" evidence="1">
    <location>
        <begin position="1"/>
        <end position="30"/>
    </location>
</feature>
<name>A0A1M5RI23_9BACT</name>
<keyword evidence="1" id="KW-0732">Signal</keyword>
<feature type="chain" id="PRO_5012997055" description="Haem-binding uptake Tiki superfamily ChaN domain-containing protein" evidence="1">
    <location>
        <begin position="31"/>
        <end position="379"/>
    </location>
</feature>
<proteinExistence type="predicted"/>
<dbReference type="Proteomes" id="UP000184212">
    <property type="component" value="Unassembled WGS sequence"/>
</dbReference>
<evidence type="ECO:0000313" key="2">
    <source>
        <dbReference type="EMBL" id="SHH25800.1"/>
    </source>
</evidence>
<gene>
    <name evidence="2" type="ORF">SAMN04488109_3401</name>
</gene>
<accession>A0A1M5RI23</accession>
<keyword evidence="3" id="KW-1185">Reference proteome</keyword>